<evidence type="ECO:0000256" key="2">
    <source>
        <dbReference type="SAM" id="Phobius"/>
    </source>
</evidence>
<protein>
    <submittedName>
        <fullName evidence="3">Uncharacterized protein</fullName>
    </submittedName>
</protein>
<gene>
    <name evidence="3" type="ORF">EM932_10690</name>
</gene>
<sequence>MQEFTQSVKATLYDRAKKPFTGTFILAWIAYNWKILVAIFFINEEHLKDITRIEYIENLQLLGINNLVWKPFGIAVVALIALGILNIITSWIVLQFKNFQFTYVDKRTKVDSAEYGKLLDELKNIKDKWANEIQSINTERTDLIKSNDEYIADNDNLNSELNNLKKQSYDDQKTINEMKSSNQLYQNTLTKASELLADYTSKYGTIKKDRTIANTLNKAHKSKPINDIVIIINKQHDNYNS</sequence>
<feature type="coiled-coil region" evidence="1">
    <location>
        <begin position="119"/>
        <end position="167"/>
    </location>
</feature>
<dbReference type="OrthoDB" id="1443905at2"/>
<dbReference type="AlphaFoldDB" id="A0A4S1DWV4"/>
<keyword evidence="2" id="KW-1133">Transmembrane helix</keyword>
<comment type="caution">
    <text evidence="3">The sequence shown here is derived from an EMBL/GenBank/DDBJ whole genome shotgun (WGS) entry which is preliminary data.</text>
</comment>
<dbReference type="RefSeq" id="WP_135877181.1">
    <property type="nucleotide sequence ID" value="NZ_SRSO01000013.1"/>
</dbReference>
<reference evidence="3 4" key="1">
    <citation type="submission" date="2019-04" db="EMBL/GenBank/DDBJ databases">
        <authorList>
            <person name="Liu A."/>
        </authorList>
    </citation>
    <scope>NUCLEOTIDE SEQUENCE [LARGE SCALE GENOMIC DNA]</scope>
    <source>
        <strain evidence="3 4">RZ03</strain>
    </source>
</reference>
<evidence type="ECO:0000313" key="3">
    <source>
        <dbReference type="EMBL" id="TGV02413.1"/>
    </source>
</evidence>
<proteinExistence type="predicted"/>
<feature type="transmembrane region" description="Helical" evidence="2">
    <location>
        <begin position="20"/>
        <end position="42"/>
    </location>
</feature>
<keyword evidence="1" id="KW-0175">Coiled coil</keyword>
<feature type="transmembrane region" description="Helical" evidence="2">
    <location>
        <begin position="72"/>
        <end position="94"/>
    </location>
</feature>
<evidence type="ECO:0000313" key="4">
    <source>
        <dbReference type="Proteomes" id="UP000307602"/>
    </source>
</evidence>
<keyword evidence="2" id="KW-0472">Membrane</keyword>
<keyword evidence="4" id="KW-1185">Reference proteome</keyword>
<dbReference type="Proteomes" id="UP000307602">
    <property type="component" value="Unassembled WGS sequence"/>
</dbReference>
<evidence type="ECO:0000256" key="1">
    <source>
        <dbReference type="SAM" id="Coils"/>
    </source>
</evidence>
<name>A0A4S1DWV4_9FLAO</name>
<organism evidence="3 4">
    <name type="scientific">Flavivirga rizhaonensis</name>
    <dbReference type="NCBI Taxonomy" id="2559571"/>
    <lineage>
        <taxon>Bacteria</taxon>
        <taxon>Pseudomonadati</taxon>
        <taxon>Bacteroidota</taxon>
        <taxon>Flavobacteriia</taxon>
        <taxon>Flavobacteriales</taxon>
        <taxon>Flavobacteriaceae</taxon>
        <taxon>Flavivirga</taxon>
    </lineage>
</organism>
<dbReference type="EMBL" id="SRSO01000013">
    <property type="protein sequence ID" value="TGV02413.1"/>
    <property type="molecule type" value="Genomic_DNA"/>
</dbReference>
<keyword evidence="2" id="KW-0812">Transmembrane</keyword>
<accession>A0A4S1DWV4</accession>